<keyword evidence="5" id="KW-0119">Carbohydrate metabolism</keyword>
<dbReference type="EC" id="1.1.1.363" evidence="9"/>
<dbReference type="SUPFAM" id="SSF55347">
    <property type="entry name" value="Glyceraldehyde-3-phosphate dehydrogenase-like, C-terminal domain"/>
    <property type="match status" value="1"/>
</dbReference>
<evidence type="ECO:0000259" key="8">
    <source>
        <dbReference type="Pfam" id="PF02781"/>
    </source>
</evidence>
<comment type="pathway">
    <text evidence="1">Carbohydrate degradation; pentose phosphate pathway; D-ribulose 5-phosphate from D-glucose 6-phosphate (oxidative stage): step 1/3.</text>
</comment>
<protein>
    <submittedName>
        <fullName evidence="9">Glucose-6-phosphate 1-dehydrogenase</fullName>
        <ecNumber evidence="9">1.1.1.363</ecNumber>
        <ecNumber evidence="9">1.1.1.49</ecNumber>
    </submittedName>
</protein>
<dbReference type="GO" id="GO:0004345">
    <property type="term" value="F:glucose-6-phosphate dehydrogenase activity"/>
    <property type="evidence" value="ECO:0007669"/>
    <property type="project" value="UniProtKB-EC"/>
</dbReference>
<dbReference type="GO" id="GO:0005829">
    <property type="term" value="C:cytosol"/>
    <property type="evidence" value="ECO:0007669"/>
    <property type="project" value="TreeGrafter"/>
</dbReference>
<evidence type="ECO:0000313" key="10">
    <source>
        <dbReference type="Proteomes" id="UP000526083"/>
    </source>
</evidence>
<keyword evidence="4 9" id="KW-0560">Oxidoreductase</keyword>
<dbReference type="Pfam" id="PF02781">
    <property type="entry name" value="G6PD_C"/>
    <property type="match status" value="1"/>
</dbReference>
<evidence type="ECO:0000256" key="1">
    <source>
        <dbReference type="ARBA" id="ARBA00004937"/>
    </source>
</evidence>
<evidence type="ECO:0000256" key="4">
    <source>
        <dbReference type="ARBA" id="ARBA00023002"/>
    </source>
</evidence>
<keyword evidence="2" id="KW-0313">Glucose metabolism</keyword>
<organism evidence="9 10">
    <name type="scientific">Microbacterium halimionae</name>
    <dbReference type="NCBI Taxonomy" id="1526413"/>
    <lineage>
        <taxon>Bacteria</taxon>
        <taxon>Bacillati</taxon>
        <taxon>Actinomycetota</taxon>
        <taxon>Actinomycetes</taxon>
        <taxon>Micrococcales</taxon>
        <taxon>Microbacteriaceae</taxon>
        <taxon>Microbacterium</taxon>
    </lineage>
</organism>
<evidence type="ECO:0000256" key="5">
    <source>
        <dbReference type="ARBA" id="ARBA00023277"/>
    </source>
</evidence>
<keyword evidence="3" id="KW-0521">NADP</keyword>
<comment type="caution">
    <text evidence="9">The sequence shown here is derived from an EMBL/GenBank/DDBJ whole genome shotgun (WGS) entry which is preliminary data.</text>
</comment>
<accession>A0A7W3JQH4</accession>
<dbReference type="EMBL" id="JACGWY010000005">
    <property type="protein sequence ID" value="MBA8817160.1"/>
    <property type="molecule type" value="Genomic_DNA"/>
</dbReference>
<dbReference type="SUPFAM" id="SSF51735">
    <property type="entry name" value="NAD(P)-binding Rossmann-fold domains"/>
    <property type="match status" value="1"/>
</dbReference>
<dbReference type="InterPro" id="IPR022675">
    <property type="entry name" value="G6P_DH_C"/>
</dbReference>
<sequence length="453" mass="48451">MTSATATHTVILVGASGDLAERLLLPGLATLLEHSDREVSLIGTSRHEWEDGAWEAMLERSSESAGFAKDRLSQLLVASDARTVDPSDPDQLRSLLEDAEGSVALYLALPPAAMQGIGKALLEVGAPDDLRLVLEKPFGESGDDARDLNALVSRVLPEERIFRVDHFLGMNAVLGLLGMRFANRLIEPAWSADTIERVEIVFDEEIALEGRSSFYEGTGALVDMLQSHLLNVLALAAMERPESMDAGLFRDAMAGVLAATRLDGDPADASRRARYTASHGTPSYVDEDGVDASGDTETLAELRLAVDTPRWKGVPFILRSGKALGTNRRLLTAVLARAEGIEGLGSRPQSDRISVDLETGQVSLTLSLNADADPFSLAPTTAETHTPAPTLLPYGQVLAAVLDGVPLLAVRGDVAERCWDIVEPALTAWRANLVPLQEYAAGSDGPEDSLTFP</sequence>
<keyword evidence="10" id="KW-1185">Reference proteome</keyword>
<dbReference type="AlphaFoldDB" id="A0A7W3JQH4"/>
<reference evidence="9 10" key="1">
    <citation type="submission" date="2020-07" db="EMBL/GenBank/DDBJ databases">
        <title>Sequencing the genomes of 1000 actinobacteria strains.</title>
        <authorList>
            <person name="Klenk H.-P."/>
        </authorList>
    </citation>
    <scope>NUCLEOTIDE SEQUENCE [LARGE SCALE GENOMIC DNA]</scope>
    <source>
        <strain evidence="9 10">DSM 27576</strain>
    </source>
</reference>
<dbReference type="PANTHER" id="PTHR23429">
    <property type="entry name" value="GLUCOSE-6-PHOSPHATE 1-DEHYDROGENASE G6PD"/>
    <property type="match status" value="1"/>
</dbReference>
<dbReference type="EC" id="1.1.1.49" evidence="9"/>
<dbReference type="Proteomes" id="UP000526083">
    <property type="component" value="Unassembled WGS sequence"/>
</dbReference>
<dbReference type="InterPro" id="IPR036291">
    <property type="entry name" value="NAD(P)-bd_dom_sf"/>
</dbReference>
<dbReference type="InterPro" id="IPR001282">
    <property type="entry name" value="G6P_DH"/>
</dbReference>
<dbReference type="PRINTS" id="PR00079">
    <property type="entry name" value="G6PDHDRGNASE"/>
</dbReference>
<evidence type="ECO:0000256" key="6">
    <source>
        <dbReference type="SAM" id="MobiDB-lite"/>
    </source>
</evidence>
<dbReference type="NCBIfam" id="NF009492">
    <property type="entry name" value="PRK12853.1-3"/>
    <property type="match status" value="1"/>
</dbReference>
<dbReference type="Gene3D" id="3.30.360.10">
    <property type="entry name" value="Dihydrodipicolinate Reductase, domain 2"/>
    <property type="match status" value="1"/>
</dbReference>
<evidence type="ECO:0000313" key="9">
    <source>
        <dbReference type="EMBL" id="MBA8817160.1"/>
    </source>
</evidence>
<dbReference type="PANTHER" id="PTHR23429:SF0">
    <property type="entry name" value="GLUCOSE-6-PHOSPHATE 1-DEHYDROGENASE"/>
    <property type="match status" value="1"/>
</dbReference>
<feature type="domain" description="Glucose-6-phosphate dehydrogenase NAD-binding" evidence="7">
    <location>
        <begin position="11"/>
        <end position="173"/>
    </location>
</feature>
<evidence type="ECO:0000256" key="2">
    <source>
        <dbReference type="ARBA" id="ARBA00022526"/>
    </source>
</evidence>
<gene>
    <name evidence="9" type="ORF">FHX48_002258</name>
</gene>
<dbReference type="RefSeq" id="WP_167045645.1">
    <property type="nucleotide sequence ID" value="NZ_JAAOZB010000001.1"/>
</dbReference>
<proteinExistence type="predicted"/>
<evidence type="ECO:0000256" key="3">
    <source>
        <dbReference type="ARBA" id="ARBA00022857"/>
    </source>
</evidence>
<dbReference type="Gene3D" id="3.40.50.720">
    <property type="entry name" value="NAD(P)-binding Rossmann-like Domain"/>
    <property type="match status" value="1"/>
</dbReference>
<dbReference type="Pfam" id="PF00479">
    <property type="entry name" value="G6PD_N"/>
    <property type="match status" value="1"/>
</dbReference>
<feature type="domain" description="Glucose-6-phosphate dehydrogenase C-terminal" evidence="8">
    <location>
        <begin position="179"/>
        <end position="449"/>
    </location>
</feature>
<feature type="region of interest" description="Disordered" evidence="6">
    <location>
        <begin position="269"/>
        <end position="291"/>
    </location>
</feature>
<dbReference type="GO" id="GO:0050661">
    <property type="term" value="F:NADP binding"/>
    <property type="evidence" value="ECO:0007669"/>
    <property type="project" value="InterPro"/>
</dbReference>
<name>A0A7W3JQH4_9MICO</name>
<dbReference type="GO" id="GO:0006006">
    <property type="term" value="P:glucose metabolic process"/>
    <property type="evidence" value="ECO:0007669"/>
    <property type="project" value="UniProtKB-KW"/>
</dbReference>
<evidence type="ECO:0000259" key="7">
    <source>
        <dbReference type="Pfam" id="PF00479"/>
    </source>
</evidence>
<dbReference type="InterPro" id="IPR022674">
    <property type="entry name" value="G6P_DH_NAD-bd"/>
</dbReference>
<dbReference type="GO" id="GO:0009051">
    <property type="term" value="P:pentose-phosphate shunt, oxidative branch"/>
    <property type="evidence" value="ECO:0007669"/>
    <property type="project" value="TreeGrafter"/>
</dbReference>